<evidence type="ECO:0000259" key="3">
    <source>
        <dbReference type="PROSITE" id="PS51186"/>
    </source>
</evidence>
<organism evidence="4 5">
    <name type="scientific">Amycolatopsis bullii</name>
    <dbReference type="NCBI Taxonomy" id="941987"/>
    <lineage>
        <taxon>Bacteria</taxon>
        <taxon>Bacillati</taxon>
        <taxon>Actinomycetota</taxon>
        <taxon>Actinomycetes</taxon>
        <taxon>Pseudonocardiales</taxon>
        <taxon>Pseudonocardiaceae</taxon>
        <taxon>Amycolatopsis</taxon>
    </lineage>
</organism>
<dbReference type="Proteomes" id="UP000649955">
    <property type="component" value="Unassembled WGS sequence"/>
</dbReference>
<dbReference type="CDD" id="cd04301">
    <property type="entry name" value="NAT_SF"/>
    <property type="match status" value="1"/>
</dbReference>
<dbReference type="Pfam" id="PF00583">
    <property type="entry name" value="Acetyltransf_1"/>
    <property type="match status" value="1"/>
</dbReference>
<dbReference type="RefSeq" id="WP_191313707.1">
    <property type="nucleotide sequence ID" value="NZ_BNAW01000023.1"/>
</dbReference>
<evidence type="ECO:0000256" key="2">
    <source>
        <dbReference type="ARBA" id="ARBA00023315"/>
    </source>
</evidence>
<proteinExistence type="predicted"/>
<dbReference type="PROSITE" id="PS51186">
    <property type="entry name" value="GNAT"/>
    <property type="match status" value="1"/>
</dbReference>
<keyword evidence="2" id="KW-0012">Acyltransferase</keyword>
<dbReference type="PANTHER" id="PTHR43877">
    <property type="entry name" value="AMINOALKYLPHOSPHONATE N-ACETYLTRANSFERASE-RELATED-RELATED"/>
    <property type="match status" value="1"/>
</dbReference>
<protein>
    <submittedName>
        <fullName evidence="4">Ribosomal-protein-alanine N-acetyltransferase</fullName>
    </submittedName>
</protein>
<evidence type="ECO:0000313" key="5">
    <source>
        <dbReference type="Proteomes" id="UP000649955"/>
    </source>
</evidence>
<dbReference type="Gene3D" id="3.40.630.30">
    <property type="match status" value="1"/>
</dbReference>
<dbReference type="InterPro" id="IPR000182">
    <property type="entry name" value="GNAT_dom"/>
</dbReference>
<gene>
    <name evidence="4" type="ORF">GCM10017567_49480</name>
</gene>
<keyword evidence="1" id="KW-0808">Transferase</keyword>
<feature type="domain" description="N-acetyltransferase" evidence="3">
    <location>
        <begin position="95"/>
        <end position="232"/>
    </location>
</feature>
<accession>A0ABQ3KI24</accession>
<dbReference type="InterPro" id="IPR016181">
    <property type="entry name" value="Acyl_CoA_acyltransferase"/>
</dbReference>
<dbReference type="SUPFAM" id="SSF55729">
    <property type="entry name" value="Acyl-CoA N-acyltransferases (Nat)"/>
    <property type="match status" value="1"/>
</dbReference>
<comment type="caution">
    <text evidence="4">The sequence shown here is derived from an EMBL/GenBank/DDBJ whole genome shotgun (WGS) entry which is preliminary data.</text>
</comment>
<dbReference type="InterPro" id="IPR050832">
    <property type="entry name" value="Bact_Acetyltransf"/>
</dbReference>
<dbReference type="PANTHER" id="PTHR43877:SF1">
    <property type="entry name" value="ACETYLTRANSFERASE"/>
    <property type="match status" value="1"/>
</dbReference>
<name>A0ABQ3KI24_9PSEU</name>
<evidence type="ECO:0000256" key="1">
    <source>
        <dbReference type="ARBA" id="ARBA00022679"/>
    </source>
</evidence>
<reference evidence="5" key="1">
    <citation type="journal article" date="2019" name="Int. J. Syst. Evol. Microbiol.">
        <title>The Global Catalogue of Microorganisms (GCM) 10K type strain sequencing project: providing services to taxonomists for standard genome sequencing and annotation.</title>
        <authorList>
            <consortium name="The Broad Institute Genomics Platform"/>
            <consortium name="The Broad Institute Genome Sequencing Center for Infectious Disease"/>
            <person name="Wu L."/>
            <person name="Ma J."/>
        </authorList>
    </citation>
    <scope>NUCLEOTIDE SEQUENCE [LARGE SCALE GENOMIC DNA]</scope>
    <source>
        <strain evidence="5">CGMCC 4.7680</strain>
    </source>
</reference>
<sequence>MNHLHERPDVAGRGEVSRRPDGRLFLSIDTWDDADFALLAADMLPALPRPLHTVVDEADTELRSRWESAGFTTRRREWEYLLPTAPGQASAPAGVTIGPSADAGLLNSAEDVIRAEIEAEVGWEEMPAEILPRPAVPDVTKYVVAESAGDYVGLVRLAAVPRQPRIGLIAVRADRRRRGIGRALLTYVLNALHDKGIPAASAEVNETNPAAIALFEGAGARRVGSNLELVLR</sequence>
<dbReference type="EMBL" id="BNAW01000023">
    <property type="protein sequence ID" value="GHG24363.1"/>
    <property type="molecule type" value="Genomic_DNA"/>
</dbReference>
<evidence type="ECO:0000313" key="4">
    <source>
        <dbReference type="EMBL" id="GHG24363.1"/>
    </source>
</evidence>
<keyword evidence="5" id="KW-1185">Reference proteome</keyword>